<evidence type="ECO:0000256" key="1">
    <source>
        <dbReference type="SAM" id="MobiDB-lite"/>
    </source>
</evidence>
<feature type="region of interest" description="Disordered" evidence="1">
    <location>
        <begin position="89"/>
        <end position="142"/>
    </location>
</feature>
<comment type="caution">
    <text evidence="2">The sequence shown here is derived from an EMBL/GenBank/DDBJ whole genome shotgun (WGS) entry which is preliminary data.</text>
</comment>
<evidence type="ECO:0000313" key="3">
    <source>
        <dbReference type="Proteomes" id="UP000237819"/>
    </source>
</evidence>
<proteinExistence type="predicted"/>
<reference evidence="2 3" key="1">
    <citation type="submission" date="2018-02" db="EMBL/GenBank/DDBJ databases">
        <title>Comparative genomes isolates from brazilian mangrove.</title>
        <authorList>
            <person name="Araujo J.E."/>
            <person name="Taketani R.G."/>
            <person name="Silva M.C.P."/>
            <person name="Loureco M.V."/>
            <person name="Andreote F.D."/>
        </authorList>
    </citation>
    <scope>NUCLEOTIDE SEQUENCE [LARGE SCALE GENOMIC DNA]</scope>
    <source>
        <strain evidence="2 3">Nap-Phe MGV</strain>
    </source>
</reference>
<evidence type="ECO:0008006" key="4">
    <source>
        <dbReference type="Google" id="ProtNLM"/>
    </source>
</evidence>
<dbReference type="Proteomes" id="UP000237819">
    <property type="component" value="Unassembled WGS sequence"/>
</dbReference>
<sequence length="142" mass="15046">MSTRPYLQFCFGVAALLACLGCNSEPQPVPVSMTVEYKGKPVADIRVNLLDNTGGSAFAFTDASGKTDGFKTAGKPGVIPGEYKVTISPKDSSIPAAGETVDYSTESPKQPFPPKYRSADKSDQSVTVKSEGENAFTVELKD</sequence>
<dbReference type="AlphaFoldDB" id="A0A2S8GP90"/>
<dbReference type="RefSeq" id="WP_105335235.1">
    <property type="nucleotide sequence ID" value="NZ_PUHZ01000010.1"/>
</dbReference>
<dbReference type="OrthoDB" id="268362at2"/>
<organism evidence="2 3">
    <name type="scientific">Blastopirellula marina</name>
    <dbReference type="NCBI Taxonomy" id="124"/>
    <lineage>
        <taxon>Bacteria</taxon>
        <taxon>Pseudomonadati</taxon>
        <taxon>Planctomycetota</taxon>
        <taxon>Planctomycetia</taxon>
        <taxon>Pirellulales</taxon>
        <taxon>Pirellulaceae</taxon>
        <taxon>Blastopirellula</taxon>
    </lineage>
</organism>
<dbReference type="EMBL" id="PUHZ01000010">
    <property type="protein sequence ID" value="PQO46263.1"/>
    <property type="molecule type" value="Genomic_DNA"/>
</dbReference>
<name>A0A2S8GP90_9BACT</name>
<accession>A0A2S8GP90</accession>
<evidence type="ECO:0000313" key="2">
    <source>
        <dbReference type="EMBL" id="PQO46263.1"/>
    </source>
</evidence>
<dbReference type="PROSITE" id="PS51257">
    <property type="entry name" value="PROKAR_LIPOPROTEIN"/>
    <property type="match status" value="1"/>
</dbReference>
<gene>
    <name evidence="2" type="ORF">C5Y93_09765</name>
</gene>
<protein>
    <recommendedName>
        <fullName evidence="4">Carboxypeptidase regulatory-like domain-containing protein</fullName>
    </recommendedName>
</protein>